<dbReference type="STRING" id="44742.AXF13_00360"/>
<evidence type="ECO:0000256" key="5">
    <source>
        <dbReference type="ARBA" id="ARBA00022723"/>
    </source>
</evidence>
<comment type="similarity">
    <text evidence="11">Belongs to the Thz kinase family.</text>
</comment>
<name>A0A0X8JN49_9BACT</name>
<organism evidence="12 13">
    <name type="scientific">Desulfovibrio fairfieldensis</name>
    <dbReference type="NCBI Taxonomy" id="44742"/>
    <lineage>
        <taxon>Bacteria</taxon>
        <taxon>Pseudomonadati</taxon>
        <taxon>Thermodesulfobacteriota</taxon>
        <taxon>Desulfovibrionia</taxon>
        <taxon>Desulfovibrionales</taxon>
        <taxon>Desulfovibrionaceae</taxon>
        <taxon>Desulfovibrio</taxon>
    </lineage>
</organism>
<feature type="binding site" evidence="11">
    <location>
        <position position="199"/>
    </location>
    <ligand>
        <name>substrate</name>
    </ligand>
</feature>
<keyword evidence="7 11" id="KW-0418">Kinase</keyword>
<evidence type="ECO:0000256" key="3">
    <source>
        <dbReference type="ARBA" id="ARBA00004868"/>
    </source>
</evidence>
<evidence type="ECO:0000256" key="4">
    <source>
        <dbReference type="ARBA" id="ARBA00022679"/>
    </source>
</evidence>
<dbReference type="CDD" id="cd01170">
    <property type="entry name" value="THZ_kinase"/>
    <property type="match status" value="1"/>
</dbReference>
<dbReference type="EMBL" id="CP014229">
    <property type="protein sequence ID" value="AMD91453.1"/>
    <property type="molecule type" value="Genomic_DNA"/>
</dbReference>
<evidence type="ECO:0000256" key="11">
    <source>
        <dbReference type="HAMAP-Rule" id="MF_00228"/>
    </source>
</evidence>
<dbReference type="UniPathway" id="UPA00060">
    <property type="reaction ID" value="UER00139"/>
</dbReference>
<dbReference type="PRINTS" id="PR01099">
    <property type="entry name" value="HYETHTZKNASE"/>
</dbReference>
<evidence type="ECO:0000313" key="13">
    <source>
        <dbReference type="Proteomes" id="UP000069241"/>
    </source>
</evidence>
<dbReference type="EC" id="2.7.1.50" evidence="11"/>
<dbReference type="InterPro" id="IPR029056">
    <property type="entry name" value="Ribokinase-like"/>
</dbReference>
<proteinExistence type="inferred from homology"/>
<feature type="binding site" evidence="11">
    <location>
        <position position="119"/>
    </location>
    <ligand>
        <name>ATP</name>
        <dbReference type="ChEBI" id="CHEBI:30616"/>
    </ligand>
</feature>
<keyword evidence="10 11" id="KW-0784">Thiamine biosynthesis</keyword>
<evidence type="ECO:0000256" key="1">
    <source>
        <dbReference type="ARBA" id="ARBA00001771"/>
    </source>
</evidence>
<dbReference type="Proteomes" id="UP000069241">
    <property type="component" value="Chromosome"/>
</dbReference>
<keyword evidence="5 11" id="KW-0479">Metal-binding</keyword>
<reference evidence="13" key="1">
    <citation type="submission" date="2016-02" db="EMBL/GenBank/DDBJ databases">
        <authorList>
            <person name="Holder M.E."/>
            <person name="Ajami N.J."/>
            <person name="Petrosino J.F."/>
        </authorList>
    </citation>
    <scope>NUCLEOTIDE SEQUENCE [LARGE SCALE GENOMIC DNA]</scope>
    <source>
        <strain evidence="13">CCUG 45958</strain>
    </source>
</reference>
<feature type="binding site" evidence="11">
    <location>
        <position position="172"/>
    </location>
    <ligand>
        <name>ATP</name>
        <dbReference type="ChEBI" id="CHEBI:30616"/>
    </ligand>
</feature>
<keyword evidence="9 11" id="KW-0460">Magnesium</keyword>
<evidence type="ECO:0000256" key="10">
    <source>
        <dbReference type="ARBA" id="ARBA00022977"/>
    </source>
</evidence>
<keyword evidence="13" id="KW-1185">Reference proteome</keyword>
<dbReference type="KEGG" id="dfi:AXF13_00360"/>
<dbReference type="GO" id="GO:0004417">
    <property type="term" value="F:hydroxyethylthiazole kinase activity"/>
    <property type="evidence" value="ECO:0007669"/>
    <property type="project" value="UniProtKB-UniRule"/>
</dbReference>
<dbReference type="GO" id="GO:0009228">
    <property type="term" value="P:thiamine biosynthetic process"/>
    <property type="evidence" value="ECO:0007669"/>
    <property type="project" value="UniProtKB-KW"/>
</dbReference>
<dbReference type="NCBIfam" id="NF006830">
    <property type="entry name" value="PRK09355.1"/>
    <property type="match status" value="1"/>
</dbReference>
<dbReference type="GO" id="GO:0009229">
    <property type="term" value="P:thiamine diphosphate biosynthetic process"/>
    <property type="evidence" value="ECO:0007669"/>
    <property type="project" value="UniProtKB-UniRule"/>
</dbReference>
<feature type="binding site" evidence="11">
    <location>
        <position position="43"/>
    </location>
    <ligand>
        <name>substrate</name>
    </ligand>
</feature>
<dbReference type="HAMAP" id="MF_00228">
    <property type="entry name" value="Thz_kinase"/>
    <property type="match status" value="1"/>
</dbReference>
<protein>
    <recommendedName>
        <fullName evidence="11">Hydroxyethylthiazole kinase</fullName>
        <ecNumber evidence="11">2.7.1.50</ecNumber>
    </recommendedName>
    <alternativeName>
        <fullName evidence="11">4-methyl-5-beta-hydroxyethylthiazole kinase</fullName>
        <shortName evidence="11">TH kinase</shortName>
        <shortName evidence="11">Thz kinase</shortName>
    </alternativeName>
</protein>
<keyword evidence="8 11" id="KW-0067">ATP-binding</keyword>
<comment type="pathway">
    <text evidence="3 11">Cofactor biosynthesis; thiamine diphosphate biosynthesis; 4-methyl-5-(2-phosphoethyl)-thiazole from 5-(2-hydroxyethyl)-4-methylthiazole: step 1/1.</text>
</comment>
<dbReference type="GO" id="GO:0005524">
    <property type="term" value="F:ATP binding"/>
    <property type="evidence" value="ECO:0007669"/>
    <property type="project" value="UniProtKB-UniRule"/>
</dbReference>
<evidence type="ECO:0000256" key="8">
    <source>
        <dbReference type="ARBA" id="ARBA00022840"/>
    </source>
</evidence>
<evidence type="ECO:0000256" key="6">
    <source>
        <dbReference type="ARBA" id="ARBA00022741"/>
    </source>
</evidence>
<keyword evidence="6 11" id="KW-0547">Nucleotide-binding</keyword>
<dbReference type="SUPFAM" id="SSF53613">
    <property type="entry name" value="Ribokinase-like"/>
    <property type="match status" value="1"/>
</dbReference>
<dbReference type="GO" id="GO:0000287">
    <property type="term" value="F:magnesium ion binding"/>
    <property type="evidence" value="ECO:0007669"/>
    <property type="project" value="UniProtKB-UniRule"/>
</dbReference>
<evidence type="ECO:0000256" key="9">
    <source>
        <dbReference type="ARBA" id="ARBA00022842"/>
    </source>
</evidence>
<comment type="catalytic activity">
    <reaction evidence="1 11">
        <text>5-(2-hydroxyethyl)-4-methylthiazole + ATP = 4-methyl-5-(2-phosphooxyethyl)-thiazole + ADP + H(+)</text>
        <dbReference type="Rhea" id="RHEA:24212"/>
        <dbReference type="ChEBI" id="CHEBI:15378"/>
        <dbReference type="ChEBI" id="CHEBI:17957"/>
        <dbReference type="ChEBI" id="CHEBI:30616"/>
        <dbReference type="ChEBI" id="CHEBI:58296"/>
        <dbReference type="ChEBI" id="CHEBI:456216"/>
        <dbReference type="EC" id="2.7.1.50"/>
    </reaction>
</comment>
<evidence type="ECO:0000313" key="12">
    <source>
        <dbReference type="EMBL" id="AMD91453.1"/>
    </source>
</evidence>
<comment type="function">
    <text evidence="11">Catalyzes the phosphorylation of the hydroxyl group of 4-methyl-5-beta-hydroxyethylthiazole (THZ).</text>
</comment>
<dbReference type="PIRSF" id="PIRSF000513">
    <property type="entry name" value="Thz_kinase"/>
    <property type="match status" value="1"/>
</dbReference>
<comment type="cofactor">
    <cofactor evidence="2 11">
        <name>Mg(2+)</name>
        <dbReference type="ChEBI" id="CHEBI:18420"/>
    </cofactor>
</comment>
<dbReference type="AlphaFoldDB" id="A0A0X8JN49"/>
<dbReference type="InterPro" id="IPR000417">
    <property type="entry name" value="Hyethyz_kinase"/>
</dbReference>
<gene>
    <name evidence="11" type="primary">thiM</name>
    <name evidence="12" type="ORF">AXF13_00360</name>
</gene>
<evidence type="ECO:0000256" key="7">
    <source>
        <dbReference type="ARBA" id="ARBA00022777"/>
    </source>
</evidence>
<evidence type="ECO:0000256" key="2">
    <source>
        <dbReference type="ARBA" id="ARBA00001946"/>
    </source>
</evidence>
<keyword evidence="4 11" id="KW-0808">Transferase</keyword>
<dbReference type="Pfam" id="PF02110">
    <property type="entry name" value="HK"/>
    <property type="match status" value="1"/>
</dbReference>
<sequence>MEAVAETLRAVRQTSPLVHFITNYVTVNDCANITLAAGASPIMADDAREAGQITGLCSALVLNMGTLNERTVQAMLHAGQTANLLGRPVVFDPVGAGASDFRNDTALRLLREIRCAAIKGNNSEISFLAGGMADARGVDAGPESLVTEDNLAENARRARKMAALTGAVIMVSGPIDIVADSREAWAVRNGHAMMARITGTGCMSAAVTGAYLGANPQAPLRACVCAMAAMGVCGELAYEKLRAVDGGTGSYRIFLLDAMSKLDAETLAARARVERLEL</sequence>
<accession>A0A0X8JN49</accession>
<dbReference type="Gene3D" id="3.40.1190.20">
    <property type="match status" value="1"/>
</dbReference>